<dbReference type="EMBL" id="AP023321">
    <property type="protein sequence ID" value="BCI59632.1"/>
    <property type="molecule type" value="Genomic_DNA"/>
</dbReference>
<gene>
    <name evidence="1" type="ORF">C12CBH8_02710</name>
</gene>
<reference evidence="2" key="1">
    <citation type="submission" date="2020-07" db="EMBL/GenBank/DDBJ databases">
        <title>Complete genome sequencing of Clostridia bacterium strain 12CBH8.</title>
        <authorList>
            <person name="Sakamoto M."/>
            <person name="Murakami T."/>
            <person name="Mori H."/>
        </authorList>
    </citation>
    <scope>NUCLEOTIDE SEQUENCE [LARGE SCALE GENOMIC DNA]</scope>
    <source>
        <strain evidence="2">12CBH8</strain>
    </source>
</reference>
<accession>A0A7I8D1R0</accession>
<evidence type="ECO:0000313" key="1">
    <source>
        <dbReference type="EMBL" id="BCI59632.1"/>
    </source>
</evidence>
<sequence length="53" mass="6509">MMKIFKSQKPAVCGTAKRPIRRWLLPPKKQQAYRFYSTAHFHVYERCRHFRRG</sequence>
<dbReference type="KEGG" id="sman:C12CBH8_02710"/>
<proteinExistence type="predicted"/>
<protein>
    <submittedName>
        <fullName evidence="1">Uncharacterized protein</fullName>
    </submittedName>
</protein>
<dbReference type="AlphaFoldDB" id="A0A7I8D1R0"/>
<name>A0A7I8D1R0_9FIRM</name>
<evidence type="ECO:0000313" key="2">
    <source>
        <dbReference type="Proteomes" id="UP000593890"/>
    </source>
</evidence>
<organism evidence="1 2">
    <name type="scientific">Solibaculum mannosilyticum</name>
    <dbReference type="NCBI Taxonomy" id="2780922"/>
    <lineage>
        <taxon>Bacteria</taxon>
        <taxon>Bacillati</taxon>
        <taxon>Bacillota</taxon>
        <taxon>Clostridia</taxon>
        <taxon>Eubacteriales</taxon>
        <taxon>Oscillospiraceae</taxon>
        <taxon>Solibaculum</taxon>
    </lineage>
</organism>
<keyword evidence="2" id="KW-1185">Reference proteome</keyword>
<dbReference type="Proteomes" id="UP000593890">
    <property type="component" value="Chromosome"/>
</dbReference>